<reference evidence="11" key="1">
    <citation type="submission" date="2022-01" db="EMBL/GenBank/DDBJ databases">
        <title>Genome Sequence Resource for Two Populations of Ditylenchus destructor, the Migratory Endoparasitic Phytonematode.</title>
        <authorList>
            <person name="Zhang H."/>
            <person name="Lin R."/>
            <person name="Xie B."/>
        </authorList>
    </citation>
    <scope>NUCLEOTIDE SEQUENCE</scope>
    <source>
        <strain evidence="11">BazhouSP</strain>
    </source>
</reference>
<evidence type="ECO:0000256" key="1">
    <source>
        <dbReference type="ARBA" id="ARBA00004123"/>
    </source>
</evidence>
<dbReference type="GO" id="GO:0000981">
    <property type="term" value="F:DNA-binding transcription factor activity, RNA polymerase II-specific"/>
    <property type="evidence" value="ECO:0007669"/>
    <property type="project" value="InterPro"/>
</dbReference>
<protein>
    <submittedName>
        <fullName evidence="11">Homeobox domain-containing protein</fullName>
    </submittedName>
</protein>
<feature type="region of interest" description="Disordered" evidence="9">
    <location>
        <begin position="258"/>
        <end position="312"/>
    </location>
</feature>
<proteinExistence type="inferred from homology"/>
<evidence type="ECO:0000256" key="2">
    <source>
        <dbReference type="ARBA" id="ARBA00006503"/>
    </source>
</evidence>
<accession>A0AAD4MR67</accession>
<name>A0AAD4MR67_9BILA</name>
<evidence type="ECO:0000256" key="7">
    <source>
        <dbReference type="PROSITE-ProRule" id="PRU00108"/>
    </source>
</evidence>
<evidence type="ECO:0000313" key="12">
    <source>
        <dbReference type="Proteomes" id="UP001201812"/>
    </source>
</evidence>
<evidence type="ECO:0000256" key="9">
    <source>
        <dbReference type="SAM" id="MobiDB-lite"/>
    </source>
</evidence>
<feature type="compositionally biased region" description="Basic and acidic residues" evidence="9">
    <location>
        <begin position="352"/>
        <end position="374"/>
    </location>
</feature>
<dbReference type="AlphaFoldDB" id="A0AAD4MR67"/>
<dbReference type="InterPro" id="IPR001356">
    <property type="entry name" value="HD"/>
</dbReference>
<feature type="domain" description="Homeobox" evidence="10">
    <location>
        <begin position="203"/>
        <end position="263"/>
    </location>
</feature>
<dbReference type="GO" id="GO:0000978">
    <property type="term" value="F:RNA polymerase II cis-regulatory region sequence-specific DNA binding"/>
    <property type="evidence" value="ECO:0007669"/>
    <property type="project" value="TreeGrafter"/>
</dbReference>
<dbReference type="Gene3D" id="1.10.10.60">
    <property type="entry name" value="Homeodomain-like"/>
    <property type="match status" value="1"/>
</dbReference>
<evidence type="ECO:0000256" key="3">
    <source>
        <dbReference type="ARBA" id="ARBA00022473"/>
    </source>
</evidence>
<organism evidence="11 12">
    <name type="scientific">Ditylenchus destructor</name>
    <dbReference type="NCBI Taxonomy" id="166010"/>
    <lineage>
        <taxon>Eukaryota</taxon>
        <taxon>Metazoa</taxon>
        <taxon>Ecdysozoa</taxon>
        <taxon>Nematoda</taxon>
        <taxon>Chromadorea</taxon>
        <taxon>Rhabditida</taxon>
        <taxon>Tylenchina</taxon>
        <taxon>Tylenchomorpha</taxon>
        <taxon>Sphaerularioidea</taxon>
        <taxon>Anguinidae</taxon>
        <taxon>Anguininae</taxon>
        <taxon>Ditylenchus</taxon>
    </lineage>
</organism>
<dbReference type="SUPFAM" id="SSF46689">
    <property type="entry name" value="Homeodomain-like"/>
    <property type="match status" value="1"/>
</dbReference>
<dbReference type="Pfam" id="PF00046">
    <property type="entry name" value="Homeodomain"/>
    <property type="match status" value="1"/>
</dbReference>
<dbReference type="InterPro" id="IPR017970">
    <property type="entry name" value="Homeobox_CS"/>
</dbReference>
<dbReference type="GO" id="GO:0005634">
    <property type="term" value="C:nucleus"/>
    <property type="evidence" value="ECO:0007669"/>
    <property type="project" value="UniProtKB-SubCell"/>
</dbReference>
<evidence type="ECO:0000259" key="10">
    <source>
        <dbReference type="PROSITE" id="PS50071"/>
    </source>
</evidence>
<keyword evidence="3" id="KW-0217">Developmental protein</keyword>
<evidence type="ECO:0000256" key="4">
    <source>
        <dbReference type="ARBA" id="ARBA00023125"/>
    </source>
</evidence>
<keyword evidence="5 7" id="KW-0371">Homeobox</keyword>
<dbReference type="InterPro" id="IPR051440">
    <property type="entry name" value="Goosecoid-like_HB"/>
</dbReference>
<dbReference type="PANTHER" id="PTHR46643:SF2">
    <property type="entry name" value="HOMEOBOX PROTEIN GOOSECOID"/>
    <property type="match status" value="1"/>
</dbReference>
<keyword evidence="6 7" id="KW-0539">Nucleus</keyword>
<sequence>MAFADPGRPAHLLISPDSTFISCFGELPKRVAILADAPFGSRRSDLLFSFKASNRSQIMQSKSRAIFCILDSHLLPNFNANMNSSFSIENLLRHFPQSHGPSMPMPQPSPMMMPMLPPAFQTNPGCFVLPPSMNDLLSSYGLASLPITSSNNGTPNSNPGQAAIFAAQMAPFFSNVFPQNPYLSNGVFPNAAVSLLPQLTSGKRKRRHRTIFSEEQLNVLETTFNSTHYPDVGVREKLALQCDLKEERVEVWFKNRRAKERKKGSSDGNSKLNSSDDEGGDDESELEDDDRLSNTNSSPSPANCQSTTMPSHFPGTFPISSFPVKNEAINLPILKMATSGSVLDVKLLQVPKEKTSHSQEKHAPKRSYEGESRDSNAPPAKVAKGPDLLTPVSSKQRTSLMDIILDPMDLPWLLRLKTSLISKTANQNCLRHRCASLPKSSRFLEKIRLIHIFTHFTSL</sequence>
<dbReference type="PROSITE" id="PS50071">
    <property type="entry name" value="HOMEOBOX_2"/>
    <property type="match status" value="1"/>
</dbReference>
<evidence type="ECO:0000256" key="6">
    <source>
        <dbReference type="ARBA" id="ARBA00023242"/>
    </source>
</evidence>
<evidence type="ECO:0000256" key="8">
    <source>
        <dbReference type="RuleBase" id="RU000682"/>
    </source>
</evidence>
<dbReference type="PROSITE" id="PS00027">
    <property type="entry name" value="HOMEOBOX_1"/>
    <property type="match status" value="1"/>
</dbReference>
<dbReference type="InterPro" id="IPR009057">
    <property type="entry name" value="Homeodomain-like_sf"/>
</dbReference>
<comment type="subcellular location">
    <subcellularLocation>
        <location evidence="1 7 8">Nucleus</location>
    </subcellularLocation>
</comment>
<evidence type="ECO:0000256" key="5">
    <source>
        <dbReference type="ARBA" id="ARBA00023155"/>
    </source>
</evidence>
<dbReference type="EMBL" id="JAKKPZ010000071">
    <property type="protein sequence ID" value="KAI1704197.1"/>
    <property type="molecule type" value="Genomic_DNA"/>
</dbReference>
<dbReference type="PANTHER" id="PTHR46643">
    <property type="entry name" value="HOMEOBOX PROTEIN GOOSECOID-RELATED"/>
    <property type="match status" value="1"/>
</dbReference>
<feature type="compositionally biased region" description="Acidic residues" evidence="9">
    <location>
        <begin position="275"/>
        <end position="290"/>
    </location>
</feature>
<feature type="DNA-binding region" description="Homeobox" evidence="7">
    <location>
        <begin position="205"/>
        <end position="264"/>
    </location>
</feature>
<comment type="caution">
    <text evidence="11">The sequence shown here is derived from an EMBL/GenBank/DDBJ whole genome shotgun (WGS) entry which is preliminary data.</text>
</comment>
<feature type="compositionally biased region" description="Polar residues" evidence="9">
    <location>
        <begin position="294"/>
        <end position="310"/>
    </location>
</feature>
<keyword evidence="12" id="KW-1185">Reference proteome</keyword>
<gene>
    <name evidence="11" type="ORF">DdX_14437</name>
</gene>
<dbReference type="Proteomes" id="UP001201812">
    <property type="component" value="Unassembled WGS sequence"/>
</dbReference>
<evidence type="ECO:0000313" key="11">
    <source>
        <dbReference type="EMBL" id="KAI1704197.1"/>
    </source>
</evidence>
<comment type="similarity">
    <text evidence="2">Belongs to the paired homeobox family. Bicoid subfamily.</text>
</comment>
<feature type="region of interest" description="Disordered" evidence="9">
    <location>
        <begin position="352"/>
        <end position="391"/>
    </location>
</feature>
<dbReference type="CDD" id="cd00086">
    <property type="entry name" value="homeodomain"/>
    <property type="match status" value="1"/>
</dbReference>
<keyword evidence="4 7" id="KW-0238">DNA-binding</keyword>
<dbReference type="SMART" id="SM00389">
    <property type="entry name" value="HOX"/>
    <property type="match status" value="1"/>
</dbReference>